<dbReference type="SUPFAM" id="SSF50249">
    <property type="entry name" value="Nucleic acid-binding proteins"/>
    <property type="match status" value="1"/>
</dbReference>
<protein>
    <submittedName>
        <fullName evidence="2">Uncharacterized protein</fullName>
    </submittedName>
</protein>
<proteinExistence type="predicted"/>
<sequence>MSPIRASGLPVTRQLAHGEQVLTFRMASTARRLDHATGEWLDSGTLYLTVSCRRRRAGPVALRPAAPQARRHRARRESGDAEYSGGIER</sequence>
<gene>
    <name evidence="2" type="ordered locus">NFA_13040</name>
</gene>
<dbReference type="STRING" id="247156.NFA_13040"/>
<dbReference type="InterPro" id="IPR012340">
    <property type="entry name" value="NA-bd_OB-fold"/>
</dbReference>
<organism evidence="2 3">
    <name type="scientific">Nocardia farcinica (strain IFM 10152)</name>
    <dbReference type="NCBI Taxonomy" id="247156"/>
    <lineage>
        <taxon>Bacteria</taxon>
        <taxon>Bacillati</taxon>
        <taxon>Actinomycetota</taxon>
        <taxon>Actinomycetes</taxon>
        <taxon>Mycobacteriales</taxon>
        <taxon>Nocardiaceae</taxon>
        <taxon>Nocardia</taxon>
    </lineage>
</organism>
<accession>Q5Z092</accession>
<dbReference type="AlphaFoldDB" id="Q5Z092"/>
<feature type="compositionally biased region" description="Low complexity" evidence="1">
    <location>
        <begin position="59"/>
        <end position="68"/>
    </location>
</feature>
<dbReference type="HOGENOM" id="CLU_2451655_0_0_11"/>
<reference evidence="2 3" key="1">
    <citation type="journal article" date="2004" name="Proc. Natl. Acad. Sci. U.S.A.">
        <title>The complete genomic sequence of Nocardia farcinica IFM 10152.</title>
        <authorList>
            <person name="Ishikawa J."/>
            <person name="Yamashita A."/>
            <person name="Mikami Y."/>
            <person name="Hoshino Y."/>
            <person name="Kurita H."/>
            <person name="Hotta K."/>
            <person name="Shiba T."/>
            <person name="Hattori M."/>
        </authorList>
    </citation>
    <scope>NUCLEOTIDE SEQUENCE [LARGE SCALE GENOMIC DNA]</scope>
    <source>
        <strain evidence="2 3">IFM 10152</strain>
    </source>
</reference>
<name>Q5Z092_NOCFA</name>
<evidence type="ECO:0000313" key="3">
    <source>
        <dbReference type="Proteomes" id="UP000006820"/>
    </source>
</evidence>
<feature type="region of interest" description="Disordered" evidence="1">
    <location>
        <begin position="59"/>
        <end position="89"/>
    </location>
</feature>
<dbReference type="KEGG" id="nfa:NFA_13040"/>
<dbReference type="Proteomes" id="UP000006820">
    <property type="component" value="Chromosome"/>
</dbReference>
<evidence type="ECO:0000256" key="1">
    <source>
        <dbReference type="SAM" id="MobiDB-lite"/>
    </source>
</evidence>
<dbReference type="eggNOG" id="COG0629">
    <property type="taxonomic scope" value="Bacteria"/>
</dbReference>
<evidence type="ECO:0000313" key="2">
    <source>
        <dbReference type="EMBL" id="BAD56149.1"/>
    </source>
</evidence>
<dbReference type="Gene3D" id="2.40.50.140">
    <property type="entry name" value="Nucleic acid-binding proteins"/>
    <property type="match status" value="1"/>
</dbReference>
<dbReference type="EMBL" id="AP006618">
    <property type="protein sequence ID" value="BAD56149.1"/>
    <property type="molecule type" value="Genomic_DNA"/>
</dbReference>
<keyword evidence="3" id="KW-1185">Reference proteome</keyword>